<proteinExistence type="inferred from homology"/>
<dbReference type="RefSeq" id="WP_116856581.1">
    <property type="nucleotide sequence ID" value="NZ_QTJV01000012.1"/>
</dbReference>
<keyword evidence="4" id="KW-0560">Oxidoreductase</keyword>
<keyword evidence="9" id="KW-1185">Reference proteome</keyword>
<dbReference type="Proteomes" id="UP000261174">
    <property type="component" value="Unassembled WGS sequence"/>
</dbReference>
<accession>A0A3E1NVF7</accession>
<dbReference type="InterPro" id="IPR002328">
    <property type="entry name" value="ADH_Zn_CS"/>
</dbReference>
<feature type="domain" description="Alcohol dehydrogenase-like C-terminal" evidence="6">
    <location>
        <begin position="196"/>
        <end position="265"/>
    </location>
</feature>
<comment type="similarity">
    <text evidence="5">Belongs to the zinc-containing alcohol dehydrogenase family.</text>
</comment>
<reference evidence="8 9" key="1">
    <citation type="submission" date="2018-08" db="EMBL/GenBank/DDBJ databases">
        <title>Chitinophaga sp. K20C18050901, a novel bacterium isolated from forest soil.</title>
        <authorList>
            <person name="Wang C."/>
        </authorList>
    </citation>
    <scope>NUCLEOTIDE SEQUENCE [LARGE SCALE GENOMIC DNA]</scope>
    <source>
        <strain evidence="8 9">K20C18050901</strain>
    </source>
</reference>
<keyword evidence="3 5" id="KW-0862">Zinc</keyword>
<evidence type="ECO:0000259" key="7">
    <source>
        <dbReference type="Pfam" id="PF08240"/>
    </source>
</evidence>
<evidence type="ECO:0000256" key="5">
    <source>
        <dbReference type="RuleBase" id="RU361277"/>
    </source>
</evidence>
<dbReference type="InterPro" id="IPR013149">
    <property type="entry name" value="ADH-like_C"/>
</dbReference>
<gene>
    <name evidence="8" type="ORF">DXN04_27335</name>
</gene>
<evidence type="ECO:0000259" key="6">
    <source>
        <dbReference type="Pfam" id="PF00107"/>
    </source>
</evidence>
<dbReference type="Gene3D" id="3.40.50.720">
    <property type="entry name" value="NAD(P)-binding Rossmann-like Domain"/>
    <property type="match status" value="1"/>
</dbReference>
<dbReference type="SUPFAM" id="SSF50129">
    <property type="entry name" value="GroES-like"/>
    <property type="match status" value="1"/>
</dbReference>
<dbReference type="InterPro" id="IPR036291">
    <property type="entry name" value="NAD(P)-bd_dom_sf"/>
</dbReference>
<feature type="domain" description="Alcohol dehydrogenase-like N-terminal" evidence="7">
    <location>
        <begin position="25"/>
        <end position="151"/>
    </location>
</feature>
<evidence type="ECO:0000256" key="4">
    <source>
        <dbReference type="ARBA" id="ARBA00023002"/>
    </source>
</evidence>
<name>A0A3E1NVF7_9BACT</name>
<dbReference type="CDD" id="cd08283">
    <property type="entry name" value="FDH_like_1"/>
    <property type="match status" value="1"/>
</dbReference>
<dbReference type="PANTHER" id="PTHR42813">
    <property type="entry name" value="ZINC-TYPE ALCOHOL DEHYDROGENASE-LIKE"/>
    <property type="match status" value="1"/>
</dbReference>
<evidence type="ECO:0000313" key="8">
    <source>
        <dbReference type="EMBL" id="RFM31873.1"/>
    </source>
</evidence>
<dbReference type="PANTHER" id="PTHR42813:SF2">
    <property type="entry name" value="DEHYDROGENASE, ZINC-CONTAINING, PUTATIVE (AFU_ORTHOLOGUE AFUA_2G02810)-RELATED"/>
    <property type="match status" value="1"/>
</dbReference>
<dbReference type="InterPro" id="IPR011032">
    <property type="entry name" value="GroES-like_sf"/>
</dbReference>
<dbReference type="OrthoDB" id="9787435at2"/>
<dbReference type="EMBL" id="QTJV01000012">
    <property type="protein sequence ID" value="RFM31873.1"/>
    <property type="molecule type" value="Genomic_DNA"/>
</dbReference>
<dbReference type="Pfam" id="PF08240">
    <property type="entry name" value="ADH_N"/>
    <property type="match status" value="1"/>
</dbReference>
<dbReference type="AlphaFoldDB" id="A0A3E1NVF7"/>
<dbReference type="PROSITE" id="PS00059">
    <property type="entry name" value="ADH_ZINC"/>
    <property type="match status" value="1"/>
</dbReference>
<protein>
    <submittedName>
        <fullName evidence="8">Glutathione-dependent formaldehyde dehydrogenase</fullName>
    </submittedName>
</protein>
<keyword evidence="2 5" id="KW-0479">Metal-binding</keyword>
<evidence type="ECO:0000256" key="2">
    <source>
        <dbReference type="ARBA" id="ARBA00022723"/>
    </source>
</evidence>
<dbReference type="Pfam" id="PF00107">
    <property type="entry name" value="ADH_zinc_N"/>
    <property type="match status" value="1"/>
</dbReference>
<dbReference type="InterPro" id="IPR013154">
    <property type="entry name" value="ADH-like_N"/>
</dbReference>
<dbReference type="SUPFAM" id="SSF51735">
    <property type="entry name" value="NAD(P)-binding Rossmann-fold domains"/>
    <property type="match status" value="1"/>
</dbReference>
<dbReference type="Gene3D" id="3.90.180.10">
    <property type="entry name" value="Medium-chain alcohol dehydrogenases, catalytic domain"/>
    <property type="match status" value="1"/>
</dbReference>
<comment type="cofactor">
    <cofactor evidence="1 5">
        <name>Zn(2+)</name>
        <dbReference type="ChEBI" id="CHEBI:29105"/>
    </cofactor>
</comment>
<dbReference type="GO" id="GO:0016491">
    <property type="term" value="F:oxidoreductase activity"/>
    <property type="evidence" value="ECO:0007669"/>
    <property type="project" value="UniProtKB-KW"/>
</dbReference>
<evidence type="ECO:0000256" key="1">
    <source>
        <dbReference type="ARBA" id="ARBA00001947"/>
    </source>
</evidence>
<comment type="caution">
    <text evidence="8">The sequence shown here is derived from an EMBL/GenBank/DDBJ whole genome shotgun (WGS) entry which is preliminary data.</text>
</comment>
<evidence type="ECO:0000256" key="3">
    <source>
        <dbReference type="ARBA" id="ARBA00022833"/>
    </source>
</evidence>
<organism evidence="8 9">
    <name type="scientific">Chitinophaga silvisoli</name>
    <dbReference type="NCBI Taxonomy" id="2291814"/>
    <lineage>
        <taxon>Bacteria</taxon>
        <taxon>Pseudomonadati</taxon>
        <taxon>Bacteroidota</taxon>
        <taxon>Chitinophagia</taxon>
        <taxon>Chitinophagales</taxon>
        <taxon>Chitinophagaceae</taxon>
        <taxon>Chitinophaga</taxon>
    </lineage>
</organism>
<sequence length="385" mass="42036">MKAAVFHHPGKISFDSVADPIIEKETDLILKVTSTAICGSDLHIYDGFFPQGKDLIMGHEFMGIVEETGRGVTKFKAGDRIVVPFPIACGQCYFCQHQLPTACEHSNPEYYGPEGDMLKGKGGALFGYTDLYGGYSGGQAEYVRVPYADVSPRKVSDALVDEQVLFLTDIFPTGWAAIDWAHLKGGETVAIFGSGPVGLMAQKAAWLQGAGRVIAIDPLNYRLEKARAVNNVETINPHEVNAVEVIRELTGGRGADVCVDAVGTEAERSFFDKVKAVINFEKGTMKVMEACFEAVRRGGTVTVVGVYGSPYDNFPVHRIFDKGIKIQMGQAPVTNYIDHLINLVDTGKVKLHDIVSHTLPLAEVSHAYDIFKHKEDDCVKVILKP</sequence>
<evidence type="ECO:0000313" key="9">
    <source>
        <dbReference type="Proteomes" id="UP000261174"/>
    </source>
</evidence>
<dbReference type="GO" id="GO:0008270">
    <property type="term" value="F:zinc ion binding"/>
    <property type="evidence" value="ECO:0007669"/>
    <property type="project" value="InterPro"/>
</dbReference>